<feature type="chain" id="PRO_5046560694" description="Lipoprotein" evidence="2">
    <location>
        <begin position="21"/>
        <end position="86"/>
    </location>
</feature>
<accession>A0ABX0FG95</accession>
<sequence length="86" mass="8876">MNVLKNFEALFVITLGLACAANYALDHSAADTAAPITAAAAMTAPAAAQNMHVVVVSAKRMTAEEKQQSLNAERSAMASTPSVSKI</sequence>
<feature type="signal peptide" evidence="2">
    <location>
        <begin position="1"/>
        <end position="20"/>
    </location>
</feature>
<proteinExistence type="predicted"/>
<dbReference type="RefSeq" id="WP_166099248.1">
    <property type="nucleotide sequence ID" value="NZ_JAADJT010000002.1"/>
</dbReference>
<dbReference type="PROSITE" id="PS51257">
    <property type="entry name" value="PROKAR_LIPOPROTEIN"/>
    <property type="match status" value="1"/>
</dbReference>
<evidence type="ECO:0000313" key="4">
    <source>
        <dbReference type="Proteomes" id="UP000666369"/>
    </source>
</evidence>
<name>A0ABX0FG95_9BURK</name>
<reference evidence="3 4" key="1">
    <citation type="submission" date="2020-01" db="EMBL/GenBank/DDBJ databases">
        <authorList>
            <person name="Lee S.D."/>
        </authorList>
    </citation>
    <scope>NUCLEOTIDE SEQUENCE [LARGE SCALE GENOMIC DNA]</scope>
    <source>
        <strain evidence="3 4">SAP-35</strain>
    </source>
</reference>
<evidence type="ECO:0000256" key="2">
    <source>
        <dbReference type="SAM" id="SignalP"/>
    </source>
</evidence>
<evidence type="ECO:0008006" key="5">
    <source>
        <dbReference type="Google" id="ProtNLM"/>
    </source>
</evidence>
<protein>
    <recommendedName>
        <fullName evidence="5">Lipoprotein</fullName>
    </recommendedName>
</protein>
<feature type="region of interest" description="Disordered" evidence="1">
    <location>
        <begin position="65"/>
        <end position="86"/>
    </location>
</feature>
<comment type="caution">
    <text evidence="3">The sequence shown here is derived from an EMBL/GenBank/DDBJ whole genome shotgun (WGS) entry which is preliminary data.</text>
</comment>
<organism evidence="3 4">
    <name type="scientific">Duganella aceris</name>
    <dbReference type="NCBI Taxonomy" id="2703883"/>
    <lineage>
        <taxon>Bacteria</taxon>
        <taxon>Pseudomonadati</taxon>
        <taxon>Pseudomonadota</taxon>
        <taxon>Betaproteobacteria</taxon>
        <taxon>Burkholderiales</taxon>
        <taxon>Oxalobacteraceae</taxon>
        <taxon>Telluria group</taxon>
        <taxon>Duganella</taxon>
    </lineage>
</organism>
<reference evidence="4" key="2">
    <citation type="submission" date="2023-07" db="EMBL/GenBank/DDBJ databases">
        <title>Duganella aceri sp. nov., isolated from tree sap.</title>
        <authorList>
            <person name="Kim I.S."/>
        </authorList>
    </citation>
    <scope>NUCLEOTIDE SEQUENCE [LARGE SCALE GENOMIC DNA]</scope>
    <source>
        <strain evidence="4">SAP-35</strain>
    </source>
</reference>
<dbReference type="EMBL" id="JAADJT010000002">
    <property type="protein sequence ID" value="NGZ83555.1"/>
    <property type="molecule type" value="Genomic_DNA"/>
</dbReference>
<feature type="compositionally biased region" description="Polar residues" evidence="1">
    <location>
        <begin position="68"/>
        <end position="86"/>
    </location>
</feature>
<keyword evidence="4" id="KW-1185">Reference proteome</keyword>
<evidence type="ECO:0000256" key="1">
    <source>
        <dbReference type="SAM" id="MobiDB-lite"/>
    </source>
</evidence>
<keyword evidence="2" id="KW-0732">Signal</keyword>
<evidence type="ECO:0000313" key="3">
    <source>
        <dbReference type="EMBL" id="NGZ83555.1"/>
    </source>
</evidence>
<dbReference type="Proteomes" id="UP000666369">
    <property type="component" value="Unassembled WGS sequence"/>
</dbReference>
<gene>
    <name evidence="3" type="ORF">GW587_04680</name>
</gene>